<keyword evidence="8" id="KW-0812">Transmembrane</keyword>
<dbReference type="InterPro" id="IPR012131">
    <property type="entry name" value="Hstdl_DH"/>
</dbReference>
<dbReference type="InterPro" id="IPR001692">
    <property type="entry name" value="Histidinol_DH_CS"/>
</dbReference>
<feature type="binding site" evidence="5">
    <location>
        <position position="258"/>
    </location>
    <ligand>
        <name>Zn(2+)</name>
        <dbReference type="ChEBI" id="CHEBI:29105"/>
    </ligand>
</feature>
<keyword evidence="10" id="KW-1185">Reference proteome</keyword>
<comment type="function">
    <text evidence="5">Catalyzes the sequential NAD-dependent oxidations of L-histidinol to L-histidinaldehyde and then to L-histidine.</text>
</comment>
<dbReference type="RefSeq" id="WP_324180646.1">
    <property type="nucleotide sequence ID" value="NZ_BAABAW010000006.1"/>
</dbReference>
<evidence type="ECO:0000256" key="5">
    <source>
        <dbReference type="HAMAP-Rule" id="MF_01024"/>
    </source>
</evidence>
<dbReference type="NCBIfam" id="TIGR00069">
    <property type="entry name" value="hisD"/>
    <property type="match status" value="1"/>
</dbReference>
<dbReference type="HAMAP" id="MF_01024">
    <property type="entry name" value="HisD"/>
    <property type="match status" value="1"/>
</dbReference>
<evidence type="ECO:0000256" key="2">
    <source>
        <dbReference type="ARBA" id="ARBA00022723"/>
    </source>
</evidence>
<organism evidence="9 10">
    <name type="scientific">Aquimarina gracilis</name>
    <dbReference type="NCBI Taxonomy" id="874422"/>
    <lineage>
        <taxon>Bacteria</taxon>
        <taxon>Pseudomonadati</taxon>
        <taxon>Bacteroidota</taxon>
        <taxon>Flavobacteriia</taxon>
        <taxon>Flavobacteriales</taxon>
        <taxon>Flavobacteriaceae</taxon>
        <taxon>Aquimarina</taxon>
    </lineage>
</organism>
<feature type="binding site" evidence="5">
    <location>
        <position position="415"/>
    </location>
    <ligand>
        <name>substrate</name>
    </ligand>
</feature>
<feature type="binding site" evidence="5">
    <location>
        <position position="323"/>
    </location>
    <ligand>
        <name>substrate</name>
    </ligand>
</feature>
<comment type="caution">
    <text evidence="9">The sequence shown here is derived from an EMBL/GenBank/DDBJ whole genome shotgun (WGS) entry which is preliminary data.</text>
</comment>
<dbReference type="InterPro" id="IPR022695">
    <property type="entry name" value="Histidinol_DH_monofunct"/>
</dbReference>
<sequence length="429" mass="46940">MNKIYNPNRKDWSKLLERPTKTVEDIEATVLTVFDEVKLEGDKAISRYTQRFDQVELKEVMVSSSEIEEAKLLVSNELKNAIKVAKSNIEKFHAAQKTEKVSIETVDGVSCWQEKRPIQKVGLYIPGGTAPLFSSILMLAIPANLAGCKEVVLCSPPNKEGKINPAILYTADLCGVTKICKVGGIQAIAAMTFGTESIPQVYKIFGPGNQFVTVAKQLATKFGVAIDMPAGPSELLVVADDTANPGFVASDLLSQAEHGKDSQVILITTSKGIIEKVEQEVEQQLLDLPRKEIAEAAIKNSKLIYVENDQEALDIINEYGPEHFIVCIKNEEYYVENIVNAGSVFIGNYTPESAGDYASGTNHTLPTNGYAKQYSGVNLDSFMKSMTFQKISKKGIKSIGNAIELMAEAEGLQAHKNAVTLRLESLKDE</sequence>
<feature type="binding site" evidence="5">
    <location>
        <position position="410"/>
    </location>
    <ligand>
        <name>substrate</name>
    </ligand>
</feature>
<dbReference type="PIRSF" id="PIRSF000099">
    <property type="entry name" value="Histidinol_dh"/>
    <property type="match status" value="1"/>
</dbReference>
<feature type="transmembrane region" description="Helical" evidence="8">
    <location>
        <begin position="123"/>
        <end position="145"/>
    </location>
</feature>
<dbReference type="PANTHER" id="PTHR21256:SF2">
    <property type="entry name" value="HISTIDINE BIOSYNTHESIS TRIFUNCTIONAL PROTEIN"/>
    <property type="match status" value="1"/>
</dbReference>
<evidence type="ECO:0000256" key="6">
    <source>
        <dbReference type="PIRNR" id="PIRNR000099"/>
    </source>
</evidence>
<protein>
    <recommendedName>
        <fullName evidence="5">Histidinol dehydrogenase</fullName>
        <shortName evidence="5">HDH</shortName>
        <ecNumber evidence="5">1.1.1.23</ecNumber>
    </recommendedName>
</protein>
<evidence type="ECO:0000313" key="10">
    <source>
        <dbReference type="Proteomes" id="UP001327027"/>
    </source>
</evidence>
<feature type="binding site" evidence="5">
    <location>
        <position position="209"/>
    </location>
    <ligand>
        <name>NAD(+)</name>
        <dbReference type="ChEBI" id="CHEBI:57540"/>
    </ligand>
</feature>
<dbReference type="EMBL" id="JAYKLX010000006">
    <property type="protein sequence ID" value="MEB3346618.1"/>
    <property type="molecule type" value="Genomic_DNA"/>
</dbReference>
<dbReference type="EC" id="1.1.1.23" evidence="5"/>
<dbReference type="PRINTS" id="PR00083">
    <property type="entry name" value="HOLDHDRGNASE"/>
</dbReference>
<feature type="active site" description="Proton acceptor" evidence="5">
    <location>
        <position position="322"/>
    </location>
</feature>
<comment type="similarity">
    <text evidence="1 5 6 7">Belongs to the histidinol dehydrogenase family.</text>
</comment>
<feature type="binding site" evidence="5">
    <location>
        <position position="415"/>
    </location>
    <ligand>
        <name>Zn(2+)</name>
        <dbReference type="ChEBI" id="CHEBI:29105"/>
    </ligand>
</feature>
<keyword evidence="5" id="KW-0520">NAD</keyword>
<dbReference type="Gene3D" id="3.40.50.1980">
    <property type="entry name" value="Nitrogenase molybdenum iron protein domain"/>
    <property type="match status" value="2"/>
</dbReference>
<feature type="binding site" evidence="5">
    <location>
        <position position="233"/>
    </location>
    <ligand>
        <name>substrate</name>
    </ligand>
</feature>
<evidence type="ECO:0000313" key="9">
    <source>
        <dbReference type="EMBL" id="MEB3346618.1"/>
    </source>
</evidence>
<keyword evidence="8" id="KW-0472">Membrane</keyword>
<dbReference type="Proteomes" id="UP001327027">
    <property type="component" value="Unassembled WGS sequence"/>
</dbReference>
<dbReference type="PANTHER" id="PTHR21256">
    <property type="entry name" value="HISTIDINOL DEHYDROGENASE HDH"/>
    <property type="match status" value="1"/>
</dbReference>
<accession>A0ABU5ZXN6</accession>
<feature type="binding site" evidence="5">
    <location>
        <position position="258"/>
    </location>
    <ligand>
        <name>substrate</name>
    </ligand>
</feature>
<proteinExistence type="inferred from homology"/>
<evidence type="ECO:0000256" key="7">
    <source>
        <dbReference type="RuleBase" id="RU004175"/>
    </source>
</evidence>
<feature type="binding site" evidence="5">
    <location>
        <position position="356"/>
    </location>
    <ligand>
        <name>Zn(2+)</name>
        <dbReference type="ChEBI" id="CHEBI:29105"/>
    </ligand>
</feature>
<feature type="active site" description="Proton acceptor" evidence="5">
    <location>
        <position position="323"/>
    </location>
</feature>
<keyword evidence="4 5" id="KW-0560">Oxidoreductase</keyword>
<keyword evidence="8" id="KW-1133">Transmembrane helix</keyword>
<keyword evidence="2 5" id="KW-0479">Metal-binding</keyword>
<feature type="binding site" evidence="5">
    <location>
        <position position="124"/>
    </location>
    <ligand>
        <name>NAD(+)</name>
        <dbReference type="ChEBI" id="CHEBI:57540"/>
    </ligand>
</feature>
<comment type="pathway">
    <text evidence="5">Amino-acid biosynthesis; L-histidine biosynthesis; L-histidine from 5-phospho-alpha-D-ribose 1-diphosphate: step 9/9.</text>
</comment>
<feature type="binding site" evidence="5">
    <location>
        <position position="186"/>
    </location>
    <ligand>
        <name>NAD(+)</name>
        <dbReference type="ChEBI" id="CHEBI:57540"/>
    </ligand>
</feature>
<evidence type="ECO:0000256" key="4">
    <source>
        <dbReference type="ARBA" id="ARBA00023002"/>
    </source>
</evidence>
<dbReference type="PROSITE" id="PS00611">
    <property type="entry name" value="HISOL_DEHYDROGENASE"/>
    <property type="match status" value="1"/>
</dbReference>
<feature type="binding site" evidence="5">
    <location>
        <position position="255"/>
    </location>
    <ligand>
        <name>substrate</name>
    </ligand>
</feature>
<keyword evidence="3 5" id="KW-0862">Zinc</keyword>
<dbReference type="SUPFAM" id="SSF53720">
    <property type="entry name" value="ALDH-like"/>
    <property type="match status" value="1"/>
</dbReference>
<evidence type="ECO:0000256" key="3">
    <source>
        <dbReference type="ARBA" id="ARBA00022833"/>
    </source>
</evidence>
<feature type="binding site" evidence="5">
    <location>
        <position position="356"/>
    </location>
    <ligand>
        <name>substrate</name>
    </ligand>
</feature>
<comment type="cofactor">
    <cofactor evidence="5">
        <name>Zn(2+)</name>
        <dbReference type="ChEBI" id="CHEBI:29105"/>
    </cofactor>
    <text evidence="5">Binds 1 zinc ion per subunit.</text>
</comment>
<comment type="catalytic activity">
    <reaction evidence="5">
        <text>L-histidinol + 2 NAD(+) + H2O = L-histidine + 2 NADH + 3 H(+)</text>
        <dbReference type="Rhea" id="RHEA:20641"/>
        <dbReference type="ChEBI" id="CHEBI:15377"/>
        <dbReference type="ChEBI" id="CHEBI:15378"/>
        <dbReference type="ChEBI" id="CHEBI:57540"/>
        <dbReference type="ChEBI" id="CHEBI:57595"/>
        <dbReference type="ChEBI" id="CHEBI:57699"/>
        <dbReference type="ChEBI" id="CHEBI:57945"/>
        <dbReference type="EC" id="1.1.1.23"/>
    </reaction>
</comment>
<dbReference type="Gene3D" id="1.20.5.1300">
    <property type="match status" value="1"/>
</dbReference>
<evidence type="ECO:0000256" key="8">
    <source>
        <dbReference type="SAM" id="Phobius"/>
    </source>
</evidence>
<feature type="binding site" evidence="5">
    <location>
        <position position="255"/>
    </location>
    <ligand>
        <name>Zn(2+)</name>
        <dbReference type="ChEBI" id="CHEBI:29105"/>
    </ligand>
</feature>
<dbReference type="InterPro" id="IPR016161">
    <property type="entry name" value="Ald_DH/histidinol_DH"/>
</dbReference>
<dbReference type="Pfam" id="PF00815">
    <property type="entry name" value="Histidinol_dh"/>
    <property type="match status" value="1"/>
</dbReference>
<gene>
    <name evidence="5 9" type="primary">hisD</name>
    <name evidence="9" type="ORF">U6A24_14160</name>
</gene>
<reference evidence="9 10" key="1">
    <citation type="journal article" date="2013" name="Int. J. Syst. Evol. Microbiol.">
        <title>Aquimarina gracilis sp. nov., isolated from the gut microflora of a mussel, Mytilus coruscus, and emended description of Aquimarina spongiae.</title>
        <authorList>
            <person name="Park S.C."/>
            <person name="Choe H.N."/>
            <person name="Baik K.S."/>
            <person name="Seong C.N."/>
        </authorList>
    </citation>
    <scope>NUCLEOTIDE SEQUENCE [LARGE SCALE GENOMIC DNA]</scope>
    <source>
        <strain evidence="9 10">PSC32</strain>
    </source>
</reference>
<evidence type="ECO:0000256" key="1">
    <source>
        <dbReference type="ARBA" id="ARBA00010178"/>
    </source>
</evidence>
<dbReference type="GO" id="GO:0004399">
    <property type="term" value="F:histidinol dehydrogenase activity"/>
    <property type="evidence" value="ECO:0007669"/>
    <property type="project" value="UniProtKB-EC"/>
</dbReference>
<keyword evidence="5" id="KW-0368">Histidine biosynthesis</keyword>
<keyword evidence="5" id="KW-0028">Amino-acid biosynthesis</keyword>
<name>A0ABU5ZXN6_9FLAO</name>
<dbReference type="CDD" id="cd06572">
    <property type="entry name" value="Histidinol_dh"/>
    <property type="match status" value="1"/>
</dbReference>